<dbReference type="OrthoDB" id="5386199at2759"/>
<dbReference type="GO" id="GO:0033615">
    <property type="term" value="P:mitochondrial proton-transporting ATP synthase complex assembly"/>
    <property type="evidence" value="ECO:0007669"/>
    <property type="project" value="TreeGrafter"/>
</dbReference>
<dbReference type="EMBL" id="CAJVPV010011490">
    <property type="protein sequence ID" value="CAG8661565.1"/>
    <property type="molecule type" value="Genomic_DNA"/>
</dbReference>
<dbReference type="Proteomes" id="UP000789342">
    <property type="component" value="Unassembled WGS sequence"/>
</dbReference>
<dbReference type="InterPro" id="IPR009724">
    <property type="entry name" value="TMEM70"/>
</dbReference>
<evidence type="ECO:0000256" key="1">
    <source>
        <dbReference type="SAM" id="Phobius"/>
    </source>
</evidence>
<reference evidence="2" key="1">
    <citation type="submission" date="2021-06" db="EMBL/GenBank/DDBJ databases">
        <authorList>
            <person name="Kallberg Y."/>
            <person name="Tangrot J."/>
            <person name="Rosling A."/>
        </authorList>
    </citation>
    <scope>NUCLEOTIDE SEQUENCE</scope>
    <source>
        <strain evidence="2">CL551</strain>
    </source>
</reference>
<evidence type="ECO:0000313" key="3">
    <source>
        <dbReference type="Proteomes" id="UP000789342"/>
    </source>
</evidence>
<accession>A0A9N9H656</accession>
<dbReference type="PANTHER" id="PTHR13281:SF0">
    <property type="entry name" value="TRANSMEMBRANE PROTEIN 70, MITOCHONDRIAL"/>
    <property type="match status" value="1"/>
</dbReference>
<feature type="transmembrane region" description="Helical" evidence="1">
    <location>
        <begin position="59"/>
        <end position="80"/>
    </location>
</feature>
<feature type="transmembrane region" description="Helical" evidence="1">
    <location>
        <begin position="35"/>
        <end position="53"/>
    </location>
</feature>
<sequence>SFSASSTSSTEKRDIEQHVIYKAPFAIACRRLKKFSIASLITTVSFTPLIFILDNSLNLKAQTLMALFVISTSAASTMLIHRCISPYVAKITYNPPEAFNSSTKENSKDSDDLKQKISENKTSSKITPETFLTFETLTLLGTSNFTTLQVKSLEPSSRFFTTWKVKDDHKGNVSAVTSSGKKAVAKNWFYVQTELFDNPEMQDVSRIVM</sequence>
<comment type="caution">
    <text evidence="2">The sequence shown here is derived from an EMBL/GenBank/DDBJ whole genome shotgun (WGS) entry which is preliminary data.</text>
</comment>
<keyword evidence="3" id="KW-1185">Reference proteome</keyword>
<gene>
    <name evidence="2" type="ORF">AMORRO_LOCUS10427</name>
</gene>
<evidence type="ECO:0000313" key="2">
    <source>
        <dbReference type="EMBL" id="CAG8661565.1"/>
    </source>
</evidence>
<proteinExistence type="predicted"/>
<organism evidence="2 3">
    <name type="scientific">Acaulospora morrowiae</name>
    <dbReference type="NCBI Taxonomy" id="94023"/>
    <lineage>
        <taxon>Eukaryota</taxon>
        <taxon>Fungi</taxon>
        <taxon>Fungi incertae sedis</taxon>
        <taxon>Mucoromycota</taxon>
        <taxon>Glomeromycotina</taxon>
        <taxon>Glomeromycetes</taxon>
        <taxon>Diversisporales</taxon>
        <taxon>Acaulosporaceae</taxon>
        <taxon>Acaulospora</taxon>
    </lineage>
</organism>
<name>A0A9N9H656_9GLOM</name>
<keyword evidence="1" id="KW-0812">Transmembrane</keyword>
<dbReference type="PANTHER" id="PTHR13281">
    <property type="entry name" value="TRANSMEMBRANE PROTEIN 70, MITOCHONDRIAL"/>
    <property type="match status" value="1"/>
</dbReference>
<dbReference type="AlphaFoldDB" id="A0A9N9H656"/>
<keyword evidence="1" id="KW-0472">Membrane</keyword>
<dbReference type="GO" id="GO:0031966">
    <property type="term" value="C:mitochondrial membrane"/>
    <property type="evidence" value="ECO:0007669"/>
    <property type="project" value="TreeGrafter"/>
</dbReference>
<feature type="non-terminal residue" evidence="2">
    <location>
        <position position="209"/>
    </location>
</feature>
<keyword evidence="1" id="KW-1133">Transmembrane helix</keyword>
<protein>
    <submittedName>
        <fullName evidence="2">673_t:CDS:1</fullName>
    </submittedName>
</protein>